<accession>A0ABD1ZS13</accession>
<gene>
    <name evidence="1" type="ORF">R1flu_022311</name>
</gene>
<dbReference type="Proteomes" id="UP001605036">
    <property type="component" value="Unassembled WGS sequence"/>
</dbReference>
<evidence type="ECO:0000313" key="1">
    <source>
        <dbReference type="EMBL" id="KAL2654183.1"/>
    </source>
</evidence>
<name>A0ABD1ZS13_9MARC</name>
<evidence type="ECO:0000313" key="2">
    <source>
        <dbReference type="Proteomes" id="UP001605036"/>
    </source>
</evidence>
<proteinExistence type="predicted"/>
<organism evidence="1 2">
    <name type="scientific">Riccia fluitans</name>
    <dbReference type="NCBI Taxonomy" id="41844"/>
    <lineage>
        <taxon>Eukaryota</taxon>
        <taxon>Viridiplantae</taxon>
        <taxon>Streptophyta</taxon>
        <taxon>Embryophyta</taxon>
        <taxon>Marchantiophyta</taxon>
        <taxon>Marchantiopsida</taxon>
        <taxon>Marchantiidae</taxon>
        <taxon>Marchantiales</taxon>
        <taxon>Ricciaceae</taxon>
        <taxon>Riccia</taxon>
    </lineage>
</organism>
<sequence length="211" mass="23761">MTAVLIEYYDYSKKKLYEFHRALLPSHSRRREFSFFGKYQKHLPNESAPVTTTPPPLWMQFHLFQPGNVTFQALQIQLSVDSGHKLLISNTNARQQTSTILPTFTEEANAPEASYHSYAGTAQSTSTSTQAPKQMMKLDHTLLTVIPSACSDEYHVTQRDSSVFMESSKAKVEVSLCCCIPHSAFPTCYKARSFATSLPSNSISSFKTFVR</sequence>
<reference evidence="1 2" key="1">
    <citation type="submission" date="2024-09" db="EMBL/GenBank/DDBJ databases">
        <title>Chromosome-scale assembly of Riccia fluitans.</title>
        <authorList>
            <person name="Paukszto L."/>
            <person name="Sawicki J."/>
            <person name="Karawczyk K."/>
            <person name="Piernik-Szablinska J."/>
            <person name="Szczecinska M."/>
            <person name="Mazdziarz M."/>
        </authorList>
    </citation>
    <scope>NUCLEOTIDE SEQUENCE [LARGE SCALE GENOMIC DNA]</scope>
    <source>
        <strain evidence="1">Rf_01</strain>
        <tissue evidence="1">Aerial parts of the thallus</tissue>
    </source>
</reference>
<protein>
    <submittedName>
        <fullName evidence="1">Uncharacterized protein</fullName>
    </submittedName>
</protein>
<dbReference type="EMBL" id="JBHFFA010000001">
    <property type="protein sequence ID" value="KAL2654183.1"/>
    <property type="molecule type" value="Genomic_DNA"/>
</dbReference>
<dbReference type="AlphaFoldDB" id="A0ABD1ZS13"/>
<comment type="caution">
    <text evidence="1">The sequence shown here is derived from an EMBL/GenBank/DDBJ whole genome shotgun (WGS) entry which is preliminary data.</text>
</comment>
<keyword evidence="2" id="KW-1185">Reference proteome</keyword>